<evidence type="ECO:0000256" key="2">
    <source>
        <dbReference type="ARBA" id="ARBA00004613"/>
    </source>
</evidence>
<feature type="domain" description="Peptidase M28" evidence="16">
    <location>
        <begin position="239"/>
        <end position="452"/>
    </location>
</feature>
<dbReference type="Pfam" id="PF02225">
    <property type="entry name" value="PA"/>
    <property type="match status" value="1"/>
</dbReference>
<comment type="similarity">
    <text evidence="3">Belongs to the peptidase M28 family. M28A subfamily.</text>
</comment>
<dbReference type="InterPro" id="IPR045175">
    <property type="entry name" value="M28_fam"/>
</dbReference>
<dbReference type="STRING" id="1392247.A0A3N4L0W2"/>
<evidence type="ECO:0000256" key="8">
    <source>
        <dbReference type="ARBA" id="ARBA00022723"/>
    </source>
</evidence>
<dbReference type="Proteomes" id="UP000277580">
    <property type="component" value="Unassembled WGS sequence"/>
</dbReference>
<evidence type="ECO:0000256" key="9">
    <source>
        <dbReference type="ARBA" id="ARBA00022729"/>
    </source>
</evidence>
<keyword evidence="12" id="KW-0482">Metalloprotease</keyword>
<dbReference type="GO" id="GO:0005576">
    <property type="term" value="C:extracellular region"/>
    <property type="evidence" value="ECO:0007669"/>
    <property type="project" value="UniProtKB-SubCell"/>
</dbReference>
<evidence type="ECO:0000256" key="14">
    <source>
        <dbReference type="RuleBase" id="RU361240"/>
    </source>
</evidence>
<evidence type="ECO:0000259" key="15">
    <source>
        <dbReference type="Pfam" id="PF02225"/>
    </source>
</evidence>
<evidence type="ECO:0000256" key="11">
    <source>
        <dbReference type="ARBA" id="ARBA00022833"/>
    </source>
</evidence>
<dbReference type="InterPro" id="IPR041756">
    <property type="entry name" value="M28_SGAP-like"/>
</dbReference>
<dbReference type="Pfam" id="PF04389">
    <property type="entry name" value="Peptidase_M28"/>
    <property type="match status" value="1"/>
</dbReference>
<protein>
    <recommendedName>
        <fullName evidence="14">Peptide hydrolase</fullName>
        <ecNumber evidence="14">3.4.-.-</ecNumber>
    </recommendedName>
</protein>
<dbReference type="InParanoid" id="A0A3N4L0W2"/>
<dbReference type="FunFam" id="3.40.630.10:FF:000054">
    <property type="entry name" value="Peptide hydrolase"/>
    <property type="match status" value="1"/>
</dbReference>
<dbReference type="SUPFAM" id="SSF53187">
    <property type="entry name" value="Zn-dependent exopeptidases"/>
    <property type="match status" value="1"/>
</dbReference>
<evidence type="ECO:0000256" key="10">
    <source>
        <dbReference type="ARBA" id="ARBA00022801"/>
    </source>
</evidence>
<evidence type="ECO:0000256" key="13">
    <source>
        <dbReference type="ARBA" id="ARBA00023180"/>
    </source>
</evidence>
<evidence type="ECO:0000259" key="16">
    <source>
        <dbReference type="Pfam" id="PF04389"/>
    </source>
</evidence>
<gene>
    <name evidence="17" type="ORF">P167DRAFT_532442</name>
</gene>
<dbReference type="OrthoDB" id="10013407at2759"/>
<evidence type="ECO:0000256" key="5">
    <source>
        <dbReference type="ARBA" id="ARBA00022438"/>
    </source>
</evidence>
<name>A0A3N4L0W2_9PEZI</name>
<keyword evidence="9 14" id="KW-0732">Signal</keyword>
<evidence type="ECO:0000256" key="1">
    <source>
        <dbReference type="ARBA" id="ARBA00001947"/>
    </source>
</evidence>
<dbReference type="Gene3D" id="3.40.630.10">
    <property type="entry name" value="Zn peptidases"/>
    <property type="match status" value="1"/>
</dbReference>
<comment type="subunit">
    <text evidence="4">Monomer.</text>
</comment>
<comment type="subcellular location">
    <subcellularLocation>
        <location evidence="2">Secreted</location>
    </subcellularLocation>
</comment>
<reference evidence="17 18" key="1">
    <citation type="journal article" date="2018" name="Nat. Ecol. Evol.">
        <title>Pezizomycetes genomes reveal the molecular basis of ectomycorrhizal truffle lifestyle.</title>
        <authorList>
            <person name="Murat C."/>
            <person name="Payen T."/>
            <person name="Noel B."/>
            <person name="Kuo A."/>
            <person name="Morin E."/>
            <person name="Chen J."/>
            <person name="Kohler A."/>
            <person name="Krizsan K."/>
            <person name="Balestrini R."/>
            <person name="Da Silva C."/>
            <person name="Montanini B."/>
            <person name="Hainaut M."/>
            <person name="Levati E."/>
            <person name="Barry K.W."/>
            <person name="Belfiori B."/>
            <person name="Cichocki N."/>
            <person name="Clum A."/>
            <person name="Dockter R.B."/>
            <person name="Fauchery L."/>
            <person name="Guy J."/>
            <person name="Iotti M."/>
            <person name="Le Tacon F."/>
            <person name="Lindquist E.A."/>
            <person name="Lipzen A."/>
            <person name="Malagnac F."/>
            <person name="Mello A."/>
            <person name="Molinier V."/>
            <person name="Miyauchi S."/>
            <person name="Poulain J."/>
            <person name="Riccioni C."/>
            <person name="Rubini A."/>
            <person name="Sitrit Y."/>
            <person name="Splivallo R."/>
            <person name="Traeger S."/>
            <person name="Wang M."/>
            <person name="Zifcakova L."/>
            <person name="Wipf D."/>
            <person name="Zambonelli A."/>
            <person name="Paolocci F."/>
            <person name="Nowrousian M."/>
            <person name="Ottonello S."/>
            <person name="Baldrian P."/>
            <person name="Spatafora J.W."/>
            <person name="Henrissat B."/>
            <person name="Nagy L.G."/>
            <person name="Aury J.M."/>
            <person name="Wincker P."/>
            <person name="Grigoriev I.V."/>
            <person name="Bonfante P."/>
            <person name="Martin F.M."/>
        </authorList>
    </citation>
    <scope>NUCLEOTIDE SEQUENCE [LARGE SCALE GENOMIC DNA]</scope>
    <source>
        <strain evidence="17 18">CCBAS932</strain>
    </source>
</reference>
<keyword evidence="11 14" id="KW-0862">Zinc</keyword>
<organism evidence="17 18">
    <name type="scientific">Morchella conica CCBAS932</name>
    <dbReference type="NCBI Taxonomy" id="1392247"/>
    <lineage>
        <taxon>Eukaryota</taxon>
        <taxon>Fungi</taxon>
        <taxon>Dikarya</taxon>
        <taxon>Ascomycota</taxon>
        <taxon>Pezizomycotina</taxon>
        <taxon>Pezizomycetes</taxon>
        <taxon>Pezizales</taxon>
        <taxon>Morchellaceae</taxon>
        <taxon>Morchella</taxon>
    </lineage>
</organism>
<keyword evidence="13" id="KW-0325">Glycoprotein</keyword>
<dbReference type="PANTHER" id="PTHR12147">
    <property type="entry name" value="METALLOPEPTIDASE M28 FAMILY MEMBER"/>
    <property type="match status" value="1"/>
</dbReference>
<dbReference type="InterPro" id="IPR003137">
    <property type="entry name" value="PA_domain"/>
</dbReference>
<dbReference type="GO" id="GO:0046872">
    <property type="term" value="F:metal ion binding"/>
    <property type="evidence" value="ECO:0007669"/>
    <property type="project" value="UniProtKB-KW"/>
</dbReference>
<keyword evidence="10 14" id="KW-0378">Hydrolase</keyword>
<dbReference type="FunCoup" id="A0A3N4L0W2">
    <property type="interactions" value="37"/>
</dbReference>
<feature type="domain" description="PA" evidence="15">
    <location>
        <begin position="123"/>
        <end position="212"/>
    </location>
</feature>
<dbReference type="GO" id="GO:0006508">
    <property type="term" value="P:proteolysis"/>
    <property type="evidence" value="ECO:0007669"/>
    <property type="project" value="UniProtKB-KW"/>
</dbReference>
<dbReference type="InterPro" id="IPR007484">
    <property type="entry name" value="Peptidase_M28"/>
</dbReference>
<dbReference type="GO" id="GO:0004177">
    <property type="term" value="F:aminopeptidase activity"/>
    <property type="evidence" value="ECO:0007669"/>
    <property type="project" value="UniProtKB-KW"/>
</dbReference>
<evidence type="ECO:0000256" key="6">
    <source>
        <dbReference type="ARBA" id="ARBA00022525"/>
    </source>
</evidence>
<keyword evidence="8 14" id="KW-0479">Metal-binding</keyword>
<evidence type="ECO:0000313" key="18">
    <source>
        <dbReference type="Proteomes" id="UP000277580"/>
    </source>
</evidence>
<evidence type="ECO:0000256" key="4">
    <source>
        <dbReference type="ARBA" id="ARBA00011245"/>
    </source>
</evidence>
<dbReference type="SUPFAM" id="SSF52025">
    <property type="entry name" value="PA domain"/>
    <property type="match status" value="1"/>
</dbReference>
<evidence type="ECO:0000256" key="3">
    <source>
        <dbReference type="ARBA" id="ARBA00005957"/>
    </source>
</evidence>
<evidence type="ECO:0000313" key="17">
    <source>
        <dbReference type="EMBL" id="RPB16447.1"/>
    </source>
</evidence>
<sequence>MKTFATTIGFFALAVSAVPSTYRRPGLVQSNQLRRDLTRSALLEHAKKLQEFAEVTPEITRVAGSRGHNLTVDYIYDTLVKTGYYDVELQPFTYVFSEGNVTISAAGTSYESQYFQYAPGGTVEAPLISVSNFGCDAADFPTTVSGNIALVSRGTCEFGLKVALAGAAGAKGIIIYNNVLGPVGGGTLGPDERPEGKYIPAGSLSQEDALSLISKLNNGTSITANLDVDALIETRYTNNVIATSKCGDQSNIVFSGGHTDSVQAGPGINDDGSGSMGILEIALQLTKFTVNNAVRFGFWSAEEFGLLGSEHYITTAPAEELAKISLYLNFDMIASPNFGYFIYDGDGSAFNTTGPAGSDHIEHLFEDYLASVGIKTAPTEFDGRSDYGPFLEVNIPSGGLFTGAEGLKTPEEAIWWGGEAGVAYDVNYHAPGDDITNLNMGAWIQNTKAAAHAIATYAVSTEGIPKRTGQQKRGVKSDKPKARCGEDIPIAVM</sequence>
<evidence type="ECO:0000256" key="7">
    <source>
        <dbReference type="ARBA" id="ARBA00022670"/>
    </source>
</evidence>
<feature type="chain" id="PRO_5017851498" description="Peptide hydrolase" evidence="14">
    <location>
        <begin position="18"/>
        <end position="493"/>
    </location>
</feature>
<dbReference type="EMBL" id="ML119109">
    <property type="protein sequence ID" value="RPB16447.1"/>
    <property type="molecule type" value="Genomic_DNA"/>
</dbReference>
<dbReference type="AlphaFoldDB" id="A0A3N4L0W2"/>
<dbReference type="GO" id="GO:0008235">
    <property type="term" value="F:metalloexopeptidase activity"/>
    <property type="evidence" value="ECO:0007669"/>
    <property type="project" value="InterPro"/>
</dbReference>
<dbReference type="InterPro" id="IPR046450">
    <property type="entry name" value="PA_dom_sf"/>
</dbReference>
<keyword evidence="6" id="KW-0964">Secreted</keyword>
<dbReference type="Gene3D" id="3.50.30.30">
    <property type="match status" value="1"/>
</dbReference>
<accession>A0A3N4L0W2</accession>
<evidence type="ECO:0000256" key="12">
    <source>
        <dbReference type="ARBA" id="ARBA00023049"/>
    </source>
</evidence>
<keyword evidence="7 14" id="KW-0645">Protease</keyword>
<comment type="cofactor">
    <cofactor evidence="1">
        <name>Zn(2+)</name>
        <dbReference type="ChEBI" id="CHEBI:29105"/>
    </cofactor>
</comment>
<feature type="signal peptide" evidence="14">
    <location>
        <begin position="1"/>
        <end position="17"/>
    </location>
</feature>
<keyword evidence="5" id="KW-0031">Aminopeptidase</keyword>
<keyword evidence="18" id="KW-1185">Reference proteome</keyword>
<dbReference type="CDD" id="cd03876">
    <property type="entry name" value="M28_SGAP_like"/>
    <property type="match status" value="1"/>
</dbReference>
<proteinExistence type="inferred from homology"/>
<dbReference type="PANTHER" id="PTHR12147:SF57">
    <property type="entry name" value="PEPTIDE HYDROLASE"/>
    <property type="match status" value="1"/>
</dbReference>
<dbReference type="EC" id="3.4.-.-" evidence="14"/>